<feature type="region of interest" description="Disordered" evidence="2">
    <location>
        <begin position="12"/>
        <end position="51"/>
    </location>
</feature>
<evidence type="ECO:0000313" key="4">
    <source>
        <dbReference type="Proteomes" id="UP001497512"/>
    </source>
</evidence>
<accession>A0ABP0U5P4</accession>
<reference evidence="3" key="1">
    <citation type="submission" date="2024-02" db="EMBL/GenBank/DDBJ databases">
        <authorList>
            <consortium name="ELIXIR-Norway"/>
            <consortium name="Elixir Norway"/>
        </authorList>
    </citation>
    <scope>NUCLEOTIDE SEQUENCE</scope>
</reference>
<gene>
    <name evidence="3" type="ORF">CSSPTR1EN2_LOCUS11670</name>
</gene>
<evidence type="ECO:0008006" key="5">
    <source>
        <dbReference type="Google" id="ProtNLM"/>
    </source>
</evidence>
<feature type="coiled-coil region" evidence="1">
    <location>
        <begin position="292"/>
        <end position="340"/>
    </location>
</feature>
<dbReference type="Proteomes" id="UP001497512">
    <property type="component" value="Chromosome 19"/>
</dbReference>
<keyword evidence="1" id="KW-0175">Coiled coil</keyword>
<sequence length="347" mass="37922">MADMIFASTVATGSNGGGGGGSSNHHDVDTTSDNKPQWKRTRMPVKPKEMKEISEAEKANAGWESDRNVTWGLTQRNRWIEYAHISRYWPPDKAEKGRRTLKLNINGCLNREFQQIIEETRMAIFNRAPDGNMYALGFLKQVYAHWALGVDVDWAQPANSGPGTRPNASVSKGLPVVPRRPANIEAARELMMAKKQRMVSSSIPGTSAASSPVIIAPSSDLLSKEETPTAPASPIASTAALPLTSSLVVWMETPLPSSMSADVAAGTDKRIQQSSTGGNNPETKARHDEGEISVLRGEVKNIQEDLDKKEARIRDLEAQLEKSEARIRELEAALVQVRHTASNVLCM</sequence>
<organism evidence="3 4">
    <name type="scientific">Sphagnum troendelagicum</name>
    <dbReference type="NCBI Taxonomy" id="128251"/>
    <lineage>
        <taxon>Eukaryota</taxon>
        <taxon>Viridiplantae</taxon>
        <taxon>Streptophyta</taxon>
        <taxon>Embryophyta</taxon>
        <taxon>Bryophyta</taxon>
        <taxon>Sphagnophytina</taxon>
        <taxon>Sphagnopsida</taxon>
        <taxon>Sphagnales</taxon>
        <taxon>Sphagnaceae</taxon>
        <taxon>Sphagnum</taxon>
    </lineage>
</organism>
<feature type="region of interest" description="Disordered" evidence="2">
    <location>
        <begin position="259"/>
        <end position="288"/>
    </location>
</feature>
<evidence type="ECO:0000313" key="3">
    <source>
        <dbReference type="EMBL" id="CAK9213305.1"/>
    </source>
</evidence>
<feature type="compositionally biased region" description="Polar residues" evidence="2">
    <location>
        <begin position="272"/>
        <end position="282"/>
    </location>
</feature>
<evidence type="ECO:0000256" key="1">
    <source>
        <dbReference type="SAM" id="Coils"/>
    </source>
</evidence>
<protein>
    <recommendedName>
        <fullName evidence="5">No apical meristem-associated C-terminal domain-containing protein</fullName>
    </recommendedName>
</protein>
<keyword evidence="4" id="KW-1185">Reference proteome</keyword>
<dbReference type="EMBL" id="OZ019911">
    <property type="protein sequence ID" value="CAK9213305.1"/>
    <property type="molecule type" value="Genomic_DNA"/>
</dbReference>
<evidence type="ECO:0000256" key="2">
    <source>
        <dbReference type="SAM" id="MobiDB-lite"/>
    </source>
</evidence>
<proteinExistence type="predicted"/>
<name>A0ABP0U5P4_9BRYO</name>